<protein>
    <submittedName>
        <fullName evidence="2">Putative membrane protein YagU involved in acid resistance</fullName>
    </submittedName>
</protein>
<evidence type="ECO:0000313" key="2">
    <source>
        <dbReference type="EMBL" id="MBB4640981.1"/>
    </source>
</evidence>
<dbReference type="Proteomes" id="UP000575068">
    <property type="component" value="Unassembled WGS sequence"/>
</dbReference>
<evidence type="ECO:0000313" key="3">
    <source>
        <dbReference type="Proteomes" id="UP000575068"/>
    </source>
</evidence>
<keyword evidence="1" id="KW-0472">Membrane</keyword>
<reference evidence="2 3" key="1">
    <citation type="submission" date="2020-08" db="EMBL/GenBank/DDBJ databases">
        <title>Genomic Encyclopedia of Type Strains, Phase IV (KMG-IV): sequencing the most valuable type-strain genomes for metagenomic binning, comparative biology and taxonomic classification.</title>
        <authorList>
            <person name="Goeker M."/>
        </authorList>
    </citation>
    <scope>NUCLEOTIDE SEQUENCE [LARGE SCALE GENOMIC DNA]</scope>
    <source>
        <strain evidence="2 3">DSM 7465</strain>
    </source>
</reference>
<dbReference type="EMBL" id="JACHOV010000004">
    <property type="protein sequence ID" value="MBB4640981.1"/>
    <property type="molecule type" value="Genomic_DNA"/>
</dbReference>
<evidence type="ECO:0000256" key="1">
    <source>
        <dbReference type="SAM" id="Phobius"/>
    </source>
</evidence>
<organism evidence="2 3">
    <name type="scientific">Rhizorhapis suberifaciens</name>
    <name type="common">corky root of lettuce</name>
    <dbReference type="NCBI Taxonomy" id="13656"/>
    <lineage>
        <taxon>Bacteria</taxon>
        <taxon>Pseudomonadati</taxon>
        <taxon>Pseudomonadota</taxon>
        <taxon>Alphaproteobacteria</taxon>
        <taxon>Sphingomonadales</taxon>
        <taxon>Sphingomonadaceae</taxon>
        <taxon>Rhizorhapis</taxon>
    </lineage>
</organism>
<dbReference type="AlphaFoldDB" id="A0A840HTF6"/>
<name>A0A840HTF6_9SPHN</name>
<keyword evidence="3" id="KW-1185">Reference proteome</keyword>
<keyword evidence="1" id="KW-1133">Transmembrane helix</keyword>
<proteinExistence type="predicted"/>
<accession>A0A840HTF6</accession>
<comment type="caution">
    <text evidence="2">The sequence shown here is derived from an EMBL/GenBank/DDBJ whole genome shotgun (WGS) entry which is preliminary data.</text>
</comment>
<gene>
    <name evidence="2" type="ORF">HNQ99_001285</name>
</gene>
<keyword evidence="1" id="KW-0812">Transmembrane</keyword>
<sequence length="172" mass="18390">MPQVVDHPFPRVTSRLLLGALAGIVGTAAMTAAMNRMYQRLPKDERYPLPPREITQTLLGGTSEDSMQDRSTAAHFSFGAAAGALMGTVSPSARPVAGAIAGLCIWTASYFGWVPALGVLNSAEKHPIRRNALMIGAHLVWGSVTTATMRDLLAARHTMLGDGPLRDRNRQA</sequence>
<feature type="transmembrane region" description="Helical" evidence="1">
    <location>
        <begin position="12"/>
        <end position="33"/>
    </location>
</feature>
<feature type="transmembrane region" description="Helical" evidence="1">
    <location>
        <begin position="96"/>
        <end position="120"/>
    </location>
</feature>
<dbReference type="RefSeq" id="WP_184474806.1">
    <property type="nucleotide sequence ID" value="NZ_JACHOV010000004.1"/>
</dbReference>